<protein>
    <submittedName>
        <fullName evidence="6">RsmB/NOP family class I SAM-dependent RNA methyltransferase</fullName>
    </submittedName>
</protein>
<evidence type="ECO:0000259" key="5">
    <source>
        <dbReference type="PROSITE" id="PS51686"/>
    </source>
</evidence>
<dbReference type="InterPro" id="IPR001678">
    <property type="entry name" value="MeTrfase_RsmB-F_NOP2_dom"/>
</dbReference>
<dbReference type="GO" id="GO:0008173">
    <property type="term" value="F:RNA methyltransferase activity"/>
    <property type="evidence" value="ECO:0007669"/>
    <property type="project" value="InterPro"/>
</dbReference>
<dbReference type="SUPFAM" id="SSF53335">
    <property type="entry name" value="S-adenosyl-L-methionine-dependent methyltransferases"/>
    <property type="match status" value="1"/>
</dbReference>
<keyword evidence="7" id="KW-1185">Reference proteome</keyword>
<gene>
    <name evidence="6" type="ORF">DFR88_03710</name>
</gene>
<name>A0A4D8SIP0_METPR</name>
<dbReference type="InterPro" id="IPR029063">
    <property type="entry name" value="SAM-dependent_MTases_sf"/>
</dbReference>
<dbReference type="EMBL" id="CP031156">
    <property type="protein sequence ID" value="QCO31198.1"/>
    <property type="molecule type" value="Genomic_DNA"/>
</dbReference>
<dbReference type="PANTHER" id="PTHR22807">
    <property type="entry name" value="NOP2 YEAST -RELATED NOL1/NOP2/FMU SUN DOMAIN-CONTAINING"/>
    <property type="match status" value="1"/>
</dbReference>
<dbReference type="InterPro" id="IPR023267">
    <property type="entry name" value="RCMT"/>
</dbReference>
<dbReference type="AlphaFoldDB" id="A0A4D8SIP0"/>
<sequence length="318" mass="36054">MVWALPHVKRIYPLVDPSSLEAVEIALTLGPDPFSLPKWILDRVRPLLGDEGLRNLLRRKTWVRINTLKKGLQEILDELKGKGYSFVPDRDFNYLVEWIFPQISSIPEFRQGLLIPQDKASVMVVNVLDPKPEETILEIGGAPGTKTSLIQQLTHNKSYVISVDISARRVEAQRRLLAKWGVSNVELVIADATELKVTHADKVLVDAPCSNSGTMNVDPSIPLRLTKAELLKLVRIQKMILKRAVSLGVPVVYSTCSLFPEEGEKQVEEFSRYLVKITDDPLHMGYRKSKVWMRVMRTYPHLDYSEGFFISKIEPSPS</sequence>
<dbReference type="PROSITE" id="PS51686">
    <property type="entry name" value="SAM_MT_RSMB_NOP"/>
    <property type="match status" value="1"/>
</dbReference>
<reference evidence="6 7" key="1">
    <citation type="submission" date="2018-07" db="EMBL/GenBank/DDBJ databases">
        <title>Complete Genome Sequences of Extremely Thermoacidophilic, Metal-Mobilizing Type-Strain Members of the Archaeal Family Sulfolobaceae: Acidianus brierleyi DSM-1651T, Acidianus sulfidivorans DSM-18786T, Metallosphaera hakonensis DSM-7519T, and Metallosphaera prunae DSM-10039T.</title>
        <authorList>
            <person name="Counts J.A."/>
            <person name="Kelly R.M."/>
        </authorList>
    </citation>
    <scope>NUCLEOTIDE SEQUENCE [LARGE SCALE GENOMIC DNA]</scope>
    <source>
        <strain evidence="6 7">Ron 12/II</strain>
    </source>
</reference>
<evidence type="ECO:0000256" key="3">
    <source>
        <dbReference type="ARBA" id="ARBA00022691"/>
    </source>
</evidence>
<keyword evidence="4" id="KW-0694">RNA-binding</keyword>
<dbReference type="CDD" id="cd02440">
    <property type="entry name" value="AdoMet_MTases"/>
    <property type="match status" value="1"/>
</dbReference>
<evidence type="ECO:0000313" key="6">
    <source>
        <dbReference type="EMBL" id="QCO31198.1"/>
    </source>
</evidence>
<dbReference type="InterPro" id="IPR049560">
    <property type="entry name" value="MeTrfase_RsmB-F_NOP2_cat"/>
</dbReference>
<keyword evidence="3" id="KW-0949">S-adenosyl-L-methionine</keyword>
<dbReference type="GO" id="GO:0003723">
    <property type="term" value="F:RNA binding"/>
    <property type="evidence" value="ECO:0007669"/>
    <property type="project" value="UniProtKB-KW"/>
</dbReference>
<dbReference type="KEGG" id="mpru:DFR88_03710"/>
<evidence type="ECO:0000256" key="1">
    <source>
        <dbReference type="ARBA" id="ARBA00022603"/>
    </source>
</evidence>
<dbReference type="PANTHER" id="PTHR22807:SF70">
    <property type="entry name" value="TRNA_RRNA CYTOSINE-C5-METHYLASE, NOL1_NOP2_SUN FAMILY, FUSED TO N-TERMINAL NUSB REGULATOR DOMAIN"/>
    <property type="match status" value="1"/>
</dbReference>
<dbReference type="GO" id="GO:0001510">
    <property type="term" value="P:RNA methylation"/>
    <property type="evidence" value="ECO:0007669"/>
    <property type="project" value="InterPro"/>
</dbReference>
<dbReference type="Proteomes" id="UP000298568">
    <property type="component" value="Chromosome"/>
</dbReference>
<evidence type="ECO:0000313" key="7">
    <source>
        <dbReference type="Proteomes" id="UP000298568"/>
    </source>
</evidence>
<feature type="domain" description="SAM-dependent MTase RsmB/NOP-type" evidence="5">
    <location>
        <begin position="51"/>
        <end position="316"/>
    </location>
</feature>
<keyword evidence="2 6" id="KW-0808">Transferase</keyword>
<organism evidence="6 7">
    <name type="scientific">Metallosphaera prunae</name>
    <dbReference type="NCBI Taxonomy" id="47304"/>
    <lineage>
        <taxon>Archaea</taxon>
        <taxon>Thermoproteota</taxon>
        <taxon>Thermoprotei</taxon>
        <taxon>Sulfolobales</taxon>
        <taxon>Sulfolobaceae</taxon>
        <taxon>Metallosphaera</taxon>
    </lineage>
</organism>
<dbReference type="PRINTS" id="PR02008">
    <property type="entry name" value="RCMTFAMILY"/>
</dbReference>
<dbReference type="Pfam" id="PF01189">
    <property type="entry name" value="Methyltr_RsmB-F"/>
    <property type="match status" value="1"/>
</dbReference>
<accession>A0A4D8SIP0</accession>
<dbReference type="Gene3D" id="3.40.50.150">
    <property type="entry name" value="Vaccinia Virus protein VP39"/>
    <property type="match status" value="1"/>
</dbReference>
<proteinExistence type="predicted"/>
<evidence type="ECO:0000256" key="2">
    <source>
        <dbReference type="ARBA" id="ARBA00022679"/>
    </source>
</evidence>
<evidence type="ECO:0000256" key="4">
    <source>
        <dbReference type="ARBA" id="ARBA00022884"/>
    </source>
</evidence>
<keyword evidence="1 6" id="KW-0489">Methyltransferase</keyword>